<name>A0ABT2J3M9_9PSEU</name>
<gene>
    <name evidence="2" type="ORF">JT362_04885</name>
</gene>
<dbReference type="EMBL" id="JAFFZE010000006">
    <property type="protein sequence ID" value="MCT2582456.1"/>
    <property type="molecule type" value="Genomic_DNA"/>
</dbReference>
<protein>
    <submittedName>
        <fullName evidence="2">Uncharacterized protein</fullName>
    </submittedName>
</protein>
<keyword evidence="1" id="KW-1133">Transmembrane helix</keyword>
<organism evidence="2 3">
    <name type="scientific">Actinophytocola gossypii</name>
    <dbReference type="NCBI Taxonomy" id="2812003"/>
    <lineage>
        <taxon>Bacteria</taxon>
        <taxon>Bacillati</taxon>
        <taxon>Actinomycetota</taxon>
        <taxon>Actinomycetes</taxon>
        <taxon>Pseudonocardiales</taxon>
        <taxon>Pseudonocardiaceae</taxon>
    </lineage>
</organism>
<dbReference type="Proteomes" id="UP001156441">
    <property type="component" value="Unassembled WGS sequence"/>
</dbReference>
<dbReference type="RefSeq" id="WP_260189808.1">
    <property type="nucleotide sequence ID" value="NZ_JAFFZE010000006.1"/>
</dbReference>
<accession>A0ABT2J3M9</accession>
<evidence type="ECO:0000313" key="3">
    <source>
        <dbReference type="Proteomes" id="UP001156441"/>
    </source>
</evidence>
<evidence type="ECO:0000313" key="2">
    <source>
        <dbReference type="EMBL" id="MCT2582456.1"/>
    </source>
</evidence>
<reference evidence="2 3" key="1">
    <citation type="submission" date="2021-02" db="EMBL/GenBank/DDBJ databases">
        <title>Actinophytocola xerophila sp. nov., isolated from soil of cotton cropping field.</title>
        <authorList>
            <person name="Huang R."/>
            <person name="Chen X."/>
            <person name="Ge X."/>
            <person name="Liu W."/>
        </authorList>
    </citation>
    <scope>NUCLEOTIDE SEQUENCE [LARGE SCALE GENOMIC DNA]</scope>
    <source>
        <strain evidence="2 3">S1-96</strain>
    </source>
</reference>
<keyword evidence="1" id="KW-0472">Membrane</keyword>
<feature type="transmembrane region" description="Helical" evidence="1">
    <location>
        <begin position="119"/>
        <end position="140"/>
    </location>
</feature>
<comment type="caution">
    <text evidence="2">The sequence shown here is derived from an EMBL/GenBank/DDBJ whole genome shotgun (WGS) entry which is preliminary data.</text>
</comment>
<feature type="transmembrane region" description="Helical" evidence="1">
    <location>
        <begin position="47"/>
        <end position="64"/>
    </location>
</feature>
<proteinExistence type="predicted"/>
<sequence>MEEFASDIALMFLVCTPLLVFAKVVHGLAAQRLSFASRGSRGVKVELVAWLLLGAVDSHTFALWSGVANQAEDLCAKYRPELGDNVYLSGGYFFEYPVNVQCVWPAGGTVTVTPWPLNAATALFAAAAVTVTAYTVISAYRRSRHNTAR</sequence>
<feature type="transmembrane region" description="Helical" evidence="1">
    <location>
        <begin position="6"/>
        <end position="26"/>
    </location>
</feature>
<keyword evidence="3" id="KW-1185">Reference proteome</keyword>
<keyword evidence="1" id="KW-0812">Transmembrane</keyword>
<evidence type="ECO:0000256" key="1">
    <source>
        <dbReference type="SAM" id="Phobius"/>
    </source>
</evidence>